<dbReference type="InterPro" id="IPR044730">
    <property type="entry name" value="RNase_H-like_dom_plant"/>
</dbReference>
<organism evidence="3 4">
    <name type="scientific">Kingdonia uniflora</name>
    <dbReference type="NCBI Taxonomy" id="39325"/>
    <lineage>
        <taxon>Eukaryota</taxon>
        <taxon>Viridiplantae</taxon>
        <taxon>Streptophyta</taxon>
        <taxon>Embryophyta</taxon>
        <taxon>Tracheophyta</taxon>
        <taxon>Spermatophyta</taxon>
        <taxon>Magnoliopsida</taxon>
        <taxon>Ranunculales</taxon>
        <taxon>Circaeasteraceae</taxon>
        <taxon>Kingdonia</taxon>
    </lineage>
</organism>
<dbReference type="InterPro" id="IPR002156">
    <property type="entry name" value="RNaseH_domain"/>
</dbReference>
<dbReference type="InterPro" id="IPR036397">
    <property type="entry name" value="RNaseH_sf"/>
</dbReference>
<accession>A0A7J7MJ24</accession>
<dbReference type="OrthoDB" id="288203at2759"/>
<evidence type="ECO:0000313" key="3">
    <source>
        <dbReference type="EMBL" id="KAF6154909.1"/>
    </source>
</evidence>
<dbReference type="EMBL" id="JACGCM010001448">
    <property type="protein sequence ID" value="KAF6154909.1"/>
    <property type="molecule type" value="Genomic_DNA"/>
</dbReference>
<feature type="region of interest" description="Disordered" evidence="1">
    <location>
        <begin position="89"/>
        <end position="211"/>
    </location>
</feature>
<evidence type="ECO:0000313" key="4">
    <source>
        <dbReference type="Proteomes" id="UP000541444"/>
    </source>
</evidence>
<dbReference type="GO" id="GO:0003676">
    <property type="term" value="F:nucleic acid binding"/>
    <property type="evidence" value="ECO:0007669"/>
    <property type="project" value="InterPro"/>
</dbReference>
<evidence type="ECO:0000259" key="2">
    <source>
        <dbReference type="Pfam" id="PF13456"/>
    </source>
</evidence>
<proteinExistence type="predicted"/>
<gene>
    <name evidence="3" type="ORF">GIB67_018346</name>
</gene>
<reference evidence="3 4" key="1">
    <citation type="journal article" date="2020" name="IScience">
        <title>Genome Sequencing of the Endangered Kingdonia uniflora (Circaeasteraceae, Ranunculales) Reveals Potential Mechanisms of Evolutionary Specialization.</title>
        <authorList>
            <person name="Sun Y."/>
            <person name="Deng T."/>
            <person name="Zhang A."/>
            <person name="Moore M.J."/>
            <person name="Landis J.B."/>
            <person name="Lin N."/>
            <person name="Zhang H."/>
            <person name="Zhang X."/>
            <person name="Huang J."/>
            <person name="Zhang X."/>
            <person name="Sun H."/>
            <person name="Wang H."/>
        </authorList>
    </citation>
    <scope>NUCLEOTIDE SEQUENCE [LARGE SCALE GENOMIC DNA]</scope>
    <source>
        <strain evidence="3">TB1705</strain>
        <tissue evidence="3">Leaf</tissue>
    </source>
</reference>
<feature type="compositionally biased region" description="Basic and acidic residues" evidence="1">
    <location>
        <begin position="122"/>
        <end position="134"/>
    </location>
</feature>
<feature type="compositionally biased region" description="Basic and acidic residues" evidence="1">
    <location>
        <begin position="201"/>
        <end position="211"/>
    </location>
</feature>
<comment type="caution">
    <text evidence="3">The sequence shown here is derived from an EMBL/GenBank/DDBJ whole genome shotgun (WGS) entry which is preliminary data.</text>
</comment>
<dbReference type="AlphaFoldDB" id="A0A7J7MJ24"/>
<feature type="compositionally biased region" description="Polar residues" evidence="1">
    <location>
        <begin position="148"/>
        <end position="166"/>
    </location>
</feature>
<feature type="domain" description="RNase H type-1" evidence="2">
    <location>
        <begin position="277"/>
        <end position="341"/>
    </location>
</feature>
<protein>
    <recommendedName>
        <fullName evidence="2">RNase H type-1 domain-containing protein</fullName>
    </recommendedName>
</protein>
<evidence type="ECO:0000256" key="1">
    <source>
        <dbReference type="SAM" id="MobiDB-lite"/>
    </source>
</evidence>
<dbReference type="Gene3D" id="3.30.420.10">
    <property type="entry name" value="Ribonuclease H-like superfamily/Ribonuclease H"/>
    <property type="match status" value="1"/>
</dbReference>
<dbReference type="Pfam" id="PF13456">
    <property type="entry name" value="RVT_3"/>
    <property type="match status" value="1"/>
</dbReference>
<dbReference type="Proteomes" id="UP000541444">
    <property type="component" value="Unassembled WGS sequence"/>
</dbReference>
<sequence length="358" mass="38736">MSDLRFTFYVRAILEIARLEAGVVMEESKKFDGDGLEMKHHEETTEREVPRAIDLVGGKDGDVLEVFSIKVPRGGCGIDARGLHDQRFQLSGSPTKEDQPQSKILAYNSKNDQRGGDYITNDGERITGREKDQEVNEDDTNMPRHGQGASSTGQSMPSTRQGTQGTKQREASTKKVVQGTEQGLLSSGLGVPLQQFTPTKDTGHEGVDKGGRGPTGINEYWKKHAFFCTLVKAHGKRLDTIIVGGSSDNLIVADKLRLNLVPHPKVATMSWLHKDGNPGKGGLAFIIIDSEGNVLRTGSVGLGVTTSFIVECKAIIHGVKCAALYGLLIAWNESNSAAAVMVFKSGKILVSYGRLDSN</sequence>
<dbReference type="GO" id="GO:0004523">
    <property type="term" value="F:RNA-DNA hybrid ribonuclease activity"/>
    <property type="evidence" value="ECO:0007669"/>
    <property type="project" value="InterPro"/>
</dbReference>
<dbReference type="CDD" id="cd06222">
    <property type="entry name" value="RNase_H_like"/>
    <property type="match status" value="1"/>
</dbReference>
<name>A0A7J7MJ24_9MAGN</name>
<keyword evidence="4" id="KW-1185">Reference proteome</keyword>